<dbReference type="Proteomes" id="UP001156641">
    <property type="component" value="Unassembled WGS sequence"/>
</dbReference>
<dbReference type="Pfam" id="PF13242">
    <property type="entry name" value="Hydrolase_like"/>
    <property type="match status" value="1"/>
</dbReference>
<dbReference type="NCBIfam" id="TIGR01460">
    <property type="entry name" value="HAD-SF-IIA"/>
    <property type="match status" value="1"/>
</dbReference>
<dbReference type="InterPro" id="IPR006356">
    <property type="entry name" value="HAD-SF_hydro_IIA_hyp3"/>
</dbReference>
<name>A0ABQ6A930_9PROT</name>
<comment type="caution">
    <text evidence="1">The sequence shown here is derived from an EMBL/GenBank/DDBJ whole genome shotgun (WGS) entry which is preliminary data.</text>
</comment>
<dbReference type="RefSeq" id="WP_284257365.1">
    <property type="nucleotide sequence ID" value="NZ_BSOS01000033.1"/>
</dbReference>
<dbReference type="NCBIfam" id="TIGR01459">
    <property type="entry name" value="HAD-SF-IIA-hyp4"/>
    <property type="match status" value="1"/>
</dbReference>
<dbReference type="InterPro" id="IPR006439">
    <property type="entry name" value="HAD-SF_hydro_IA"/>
</dbReference>
<dbReference type="InterPro" id="IPR036412">
    <property type="entry name" value="HAD-like_sf"/>
</dbReference>
<evidence type="ECO:0000313" key="1">
    <source>
        <dbReference type="EMBL" id="GLR66659.1"/>
    </source>
</evidence>
<reference evidence="2" key="1">
    <citation type="journal article" date="2019" name="Int. J. Syst. Evol. Microbiol.">
        <title>The Global Catalogue of Microorganisms (GCM) 10K type strain sequencing project: providing services to taxonomists for standard genome sequencing and annotation.</title>
        <authorList>
            <consortium name="The Broad Institute Genomics Platform"/>
            <consortium name="The Broad Institute Genome Sequencing Center for Infectious Disease"/>
            <person name="Wu L."/>
            <person name="Ma J."/>
        </authorList>
    </citation>
    <scope>NUCLEOTIDE SEQUENCE [LARGE SCALE GENOMIC DNA]</scope>
    <source>
        <strain evidence="2">NBRC 112502</strain>
    </source>
</reference>
<dbReference type="InterPro" id="IPR006357">
    <property type="entry name" value="HAD-SF_hydro_IIA"/>
</dbReference>
<dbReference type="SUPFAM" id="SSF56784">
    <property type="entry name" value="HAD-like"/>
    <property type="match status" value="1"/>
</dbReference>
<proteinExistence type="predicted"/>
<dbReference type="Pfam" id="PF13344">
    <property type="entry name" value="Hydrolase_6"/>
    <property type="match status" value="1"/>
</dbReference>
<dbReference type="NCBIfam" id="TIGR01509">
    <property type="entry name" value="HAD-SF-IA-v3"/>
    <property type="match status" value="1"/>
</dbReference>
<gene>
    <name evidence="1" type="ORF">GCM10010909_13390</name>
</gene>
<dbReference type="PANTHER" id="PTHR19288">
    <property type="entry name" value="4-NITROPHENYLPHOSPHATASE-RELATED"/>
    <property type="match status" value="1"/>
</dbReference>
<dbReference type="PANTHER" id="PTHR19288:SF90">
    <property type="entry name" value="OS08G0542600 PROTEIN"/>
    <property type="match status" value="1"/>
</dbReference>
<accession>A0ABQ6A930</accession>
<dbReference type="Gene3D" id="3.40.50.1000">
    <property type="entry name" value="HAD superfamily/HAD-like"/>
    <property type="match status" value="2"/>
</dbReference>
<protein>
    <submittedName>
        <fullName evidence="1">Haloacid dehalogenase</fullName>
    </submittedName>
</protein>
<evidence type="ECO:0000313" key="2">
    <source>
        <dbReference type="Proteomes" id="UP001156641"/>
    </source>
</evidence>
<sequence length="275" mass="28874">MTSFGALAQNYDGFIVDLWGVVHDGVKPYPGVLDCLSRLRNAGKTVVFLSNAPRRPDSIAATLGAMGIGPSLYTGIMSSGEAVYLALRDRTDEFAALGNKLYHLGPARDRGVFDTLPLGQVDDPAAADFLLNTGPDDVLGPQDPELYAPVLKAALRARIPMVCANPDLEVVRDGVRIICAGLLAEYYKADGGTVIQRGKPDPAIYKPTLAMLGTTPARTLAIGDSLRTDIAGAKAAGIASCWVLSGIHALHPDAAPQEAAQLGLAPVSILPGFSW</sequence>
<keyword evidence="2" id="KW-1185">Reference proteome</keyword>
<organism evidence="1 2">
    <name type="scientific">Acidocella aquatica</name>
    <dbReference type="NCBI Taxonomy" id="1922313"/>
    <lineage>
        <taxon>Bacteria</taxon>
        <taxon>Pseudomonadati</taxon>
        <taxon>Pseudomonadota</taxon>
        <taxon>Alphaproteobacteria</taxon>
        <taxon>Acetobacterales</taxon>
        <taxon>Acidocellaceae</taxon>
        <taxon>Acidocella</taxon>
    </lineage>
</organism>
<dbReference type="EMBL" id="BSOS01000033">
    <property type="protein sequence ID" value="GLR66659.1"/>
    <property type="molecule type" value="Genomic_DNA"/>
</dbReference>
<dbReference type="CDD" id="cd07525">
    <property type="entry name" value="HAD_like"/>
    <property type="match status" value="1"/>
</dbReference>
<dbReference type="InterPro" id="IPR023214">
    <property type="entry name" value="HAD_sf"/>
</dbReference>